<evidence type="ECO:0000313" key="2">
    <source>
        <dbReference type="EMBL" id="EGC01772.1"/>
    </source>
</evidence>
<proteinExistence type="predicted"/>
<name>E9SG01_RUMAL</name>
<keyword evidence="1" id="KW-0812">Transmembrane</keyword>
<feature type="transmembrane region" description="Helical" evidence="1">
    <location>
        <begin position="143"/>
        <end position="164"/>
    </location>
</feature>
<keyword evidence="1" id="KW-0472">Membrane</keyword>
<evidence type="ECO:0000256" key="1">
    <source>
        <dbReference type="SAM" id="Phobius"/>
    </source>
</evidence>
<dbReference type="STRING" id="246199.CUS_7722"/>
<accession>E9SG01</accession>
<gene>
    <name evidence="2" type="ORF">CUS_7722</name>
</gene>
<dbReference type="eggNOG" id="ENOG50348BP">
    <property type="taxonomic scope" value="Bacteria"/>
</dbReference>
<sequence>MKKKNKNNKKKEKIFIPNFTLFLALIFFLMGAFPAYGYWSMRKNCTYETKGIVISEESGKTTDLYHTVEGWYISRRPGYGYSGRYDKHWIKIEVETDSIFKHEYLYADVGYGSKDDEIIIRYNPNNPDEYYFAVSYNGYKSTAMVLFFICGGMIVLSVFLFIHYNRPLLFPKKKDK</sequence>
<comment type="caution">
    <text evidence="2">The sequence shown here is derived from an EMBL/GenBank/DDBJ whole genome shotgun (WGS) entry which is preliminary data.</text>
</comment>
<evidence type="ECO:0000313" key="3">
    <source>
        <dbReference type="Proteomes" id="UP000004259"/>
    </source>
</evidence>
<dbReference type="AlphaFoldDB" id="E9SG01"/>
<protein>
    <submittedName>
        <fullName evidence="2">Conserved domain protein</fullName>
    </submittedName>
</protein>
<dbReference type="EMBL" id="ADKM02000122">
    <property type="protein sequence ID" value="EGC01772.1"/>
    <property type="molecule type" value="Genomic_DNA"/>
</dbReference>
<dbReference type="Proteomes" id="UP000004259">
    <property type="component" value="Unassembled WGS sequence"/>
</dbReference>
<dbReference type="OrthoDB" id="1828651at2"/>
<dbReference type="RefSeq" id="WP_002852046.1">
    <property type="nucleotide sequence ID" value="NZ_ADKM02000122.1"/>
</dbReference>
<keyword evidence="3" id="KW-1185">Reference proteome</keyword>
<keyword evidence="1" id="KW-1133">Transmembrane helix</keyword>
<organism evidence="2 3">
    <name type="scientific">Ruminococcus albus 8</name>
    <dbReference type="NCBI Taxonomy" id="246199"/>
    <lineage>
        <taxon>Bacteria</taxon>
        <taxon>Bacillati</taxon>
        <taxon>Bacillota</taxon>
        <taxon>Clostridia</taxon>
        <taxon>Eubacteriales</taxon>
        <taxon>Oscillospiraceae</taxon>
        <taxon>Ruminococcus</taxon>
    </lineage>
</organism>
<reference evidence="2 3" key="1">
    <citation type="submission" date="2011-02" db="EMBL/GenBank/DDBJ databases">
        <authorList>
            <person name="Nelson K.E."/>
            <person name="Sutton G."/>
            <person name="Torralba M."/>
            <person name="Durkin S."/>
            <person name="Harkins D."/>
            <person name="Montgomery R."/>
            <person name="Ziemer C."/>
            <person name="Klaassens E."/>
            <person name="Ocuiv P."/>
            <person name="Morrison M."/>
        </authorList>
    </citation>
    <scope>NUCLEOTIDE SEQUENCE [LARGE SCALE GENOMIC DNA]</scope>
    <source>
        <strain evidence="2 3">8</strain>
    </source>
</reference>